<keyword evidence="4" id="KW-0410">Iron transport</keyword>
<feature type="transmembrane region" description="Helical" evidence="9">
    <location>
        <begin position="80"/>
        <end position="101"/>
    </location>
</feature>
<evidence type="ECO:0000256" key="1">
    <source>
        <dbReference type="ARBA" id="ARBA00004141"/>
    </source>
</evidence>
<evidence type="ECO:0000256" key="7">
    <source>
        <dbReference type="ARBA" id="ARBA00022989"/>
    </source>
</evidence>
<dbReference type="AlphaFoldDB" id="A0A0R2S8X9"/>
<dbReference type="InterPro" id="IPR036837">
    <property type="entry name" value="Cation_efflux_CTD_sf"/>
</dbReference>
<evidence type="ECO:0000256" key="9">
    <source>
        <dbReference type="SAM" id="Phobius"/>
    </source>
</evidence>
<evidence type="ECO:0000313" key="12">
    <source>
        <dbReference type="EMBL" id="KRO71365.1"/>
    </source>
</evidence>
<dbReference type="GO" id="GO:0006829">
    <property type="term" value="P:zinc ion transport"/>
    <property type="evidence" value="ECO:0007669"/>
    <property type="project" value="UniProtKB-KW"/>
</dbReference>
<dbReference type="GO" id="GO:0008324">
    <property type="term" value="F:monoatomic cation transmembrane transporter activity"/>
    <property type="evidence" value="ECO:0007669"/>
    <property type="project" value="InterPro"/>
</dbReference>
<keyword evidence="8 9" id="KW-0472">Membrane</keyword>
<dbReference type="GO" id="GO:0006826">
    <property type="term" value="P:iron ion transport"/>
    <property type="evidence" value="ECO:0007669"/>
    <property type="project" value="UniProtKB-KW"/>
</dbReference>
<dbReference type="InterPro" id="IPR027469">
    <property type="entry name" value="Cation_efflux_TMD_sf"/>
</dbReference>
<name>A0A0R2S8X9_9GAMM</name>
<feature type="transmembrane region" description="Helical" evidence="9">
    <location>
        <begin position="178"/>
        <end position="198"/>
    </location>
</feature>
<comment type="caution">
    <text evidence="12">The sequence shown here is derived from an EMBL/GenBank/DDBJ whole genome shotgun (WGS) entry which is preliminary data.</text>
</comment>
<feature type="transmembrane region" description="Helical" evidence="9">
    <location>
        <begin position="21"/>
        <end position="43"/>
    </location>
</feature>
<dbReference type="GO" id="GO:0016020">
    <property type="term" value="C:membrane"/>
    <property type="evidence" value="ECO:0007669"/>
    <property type="project" value="UniProtKB-SubCell"/>
</dbReference>
<keyword evidence="6" id="KW-0864">Zinc transport</keyword>
<comment type="subcellular location">
    <subcellularLocation>
        <location evidence="1">Membrane</location>
        <topology evidence="1">Multi-pass membrane protein</topology>
    </subcellularLocation>
</comment>
<evidence type="ECO:0000313" key="13">
    <source>
        <dbReference type="Proteomes" id="UP000051934"/>
    </source>
</evidence>
<dbReference type="Proteomes" id="UP000051934">
    <property type="component" value="Unassembled WGS sequence"/>
</dbReference>
<gene>
    <name evidence="12" type="ORF">ABR69_10320</name>
</gene>
<dbReference type="InterPro" id="IPR058533">
    <property type="entry name" value="Cation_efflux_TM"/>
</dbReference>
<keyword evidence="7 9" id="KW-1133">Transmembrane helix</keyword>
<dbReference type="PANTHER" id="PTHR43840">
    <property type="entry name" value="MITOCHONDRIAL METAL TRANSPORTER 1-RELATED"/>
    <property type="match status" value="1"/>
</dbReference>
<dbReference type="InterPro" id="IPR002524">
    <property type="entry name" value="Cation_efflux"/>
</dbReference>
<dbReference type="PANTHER" id="PTHR43840:SF15">
    <property type="entry name" value="MITOCHONDRIAL METAL TRANSPORTER 1-RELATED"/>
    <property type="match status" value="1"/>
</dbReference>
<dbReference type="SUPFAM" id="SSF160240">
    <property type="entry name" value="Cation efflux protein cytoplasmic domain-like"/>
    <property type="match status" value="1"/>
</dbReference>
<feature type="transmembrane region" description="Helical" evidence="9">
    <location>
        <begin position="113"/>
        <end position="134"/>
    </location>
</feature>
<evidence type="ECO:0000256" key="4">
    <source>
        <dbReference type="ARBA" id="ARBA00022496"/>
    </source>
</evidence>
<organism evidence="12 13">
    <name type="scientific">OM182 bacterium BACL3 MAG-120507-bin80</name>
    <dbReference type="NCBI Taxonomy" id="1655577"/>
    <lineage>
        <taxon>Bacteria</taxon>
        <taxon>Pseudomonadati</taxon>
        <taxon>Pseudomonadota</taxon>
        <taxon>Gammaproteobacteria</taxon>
        <taxon>OMG group</taxon>
        <taxon>OM182 clade</taxon>
    </lineage>
</organism>
<comment type="similarity">
    <text evidence="2">Belongs to the cation diffusion facilitator (CDF) transporter (TC 2.A.4) family. FieF subfamily.</text>
</comment>
<keyword evidence="6" id="KW-0406">Ion transport</keyword>
<evidence type="ECO:0000259" key="10">
    <source>
        <dbReference type="Pfam" id="PF01545"/>
    </source>
</evidence>
<proteinExistence type="inferred from homology"/>
<dbReference type="Gene3D" id="1.20.1510.10">
    <property type="entry name" value="Cation efflux protein transmembrane domain"/>
    <property type="match status" value="1"/>
</dbReference>
<dbReference type="InterPro" id="IPR027470">
    <property type="entry name" value="Cation_efflux_CTD"/>
</dbReference>
<dbReference type="SUPFAM" id="SSF161111">
    <property type="entry name" value="Cation efflux protein transmembrane domain-like"/>
    <property type="match status" value="1"/>
</dbReference>
<reference evidence="12 13" key="1">
    <citation type="submission" date="2015-10" db="EMBL/GenBank/DDBJ databases">
        <title>Metagenome-Assembled Genomes uncover a global brackish microbiome.</title>
        <authorList>
            <person name="Hugerth L.W."/>
            <person name="Larsson J."/>
            <person name="Alneberg J."/>
            <person name="Lindh M.V."/>
            <person name="Legrand C."/>
            <person name="Pinhassi J."/>
            <person name="Andersson A.F."/>
        </authorList>
    </citation>
    <scope>NUCLEOTIDE SEQUENCE [LARGE SCALE GENOMIC DNA]</scope>
    <source>
        <strain evidence="12">BACL4 MAG-120507-bin80</strain>
    </source>
</reference>
<feature type="domain" description="Cation efflux protein transmembrane" evidence="10">
    <location>
        <begin position="17"/>
        <end position="209"/>
    </location>
</feature>
<evidence type="ECO:0000256" key="2">
    <source>
        <dbReference type="ARBA" id="ARBA00010212"/>
    </source>
</evidence>
<dbReference type="Pfam" id="PF16916">
    <property type="entry name" value="ZT_dimer"/>
    <property type="match status" value="1"/>
</dbReference>
<keyword evidence="4" id="KW-0408">Iron</keyword>
<sequence length="383" mass="41044">MQKHQDAQTEAIRVTLIGMALDLALGVGKIIGGVFTSSFALIADGVHSLTDAATDIFVLIIARTAYAAPDRGHPYGHGRFEAVGTIVMGIVFFFTAGILLYDASERFATLDDLAIPGVFGALIAAASIASKEWIYRFTLAAANRLNSSLLRANAWHSRSDALSSVAVLIGIVGAQFGIVWLDTMAAVIVALLIAKIGWELCAESMRELVDSALPDKRRGEFEACLEETPGVRGITDLRSRLSGGKAIVEVHLAVDPRISVSEGHQIGAAASKRLRQKFTDISEVIPHIDPQGNPDHDHPLGGENSVPSRAEVAALIKARWSELTARNSDLAFDLHYLEDGIEIDLIAESSADTAFAQTLAEQLVSVEHIIGVRVLQHIASQSQ</sequence>
<dbReference type="NCBIfam" id="TIGR01297">
    <property type="entry name" value="CDF"/>
    <property type="match status" value="1"/>
</dbReference>
<evidence type="ECO:0000256" key="8">
    <source>
        <dbReference type="ARBA" id="ARBA00023136"/>
    </source>
</evidence>
<keyword evidence="6" id="KW-0862">Zinc</keyword>
<keyword evidence="5 9" id="KW-0812">Transmembrane</keyword>
<evidence type="ECO:0000256" key="5">
    <source>
        <dbReference type="ARBA" id="ARBA00022692"/>
    </source>
</evidence>
<feature type="domain" description="Cation efflux protein cytoplasmic" evidence="11">
    <location>
        <begin position="214"/>
        <end position="290"/>
    </location>
</feature>
<dbReference type="FunFam" id="1.20.1510.10:FF:000006">
    <property type="entry name" value="Divalent cation efflux transporter"/>
    <property type="match status" value="1"/>
</dbReference>
<keyword evidence="3" id="KW-0813">Transport</keyword>
<accession>A0A0R2S8X9</accession>
<dbReference type="InterPro" id="IPR050291">
    <property type="entry name" value="CDF_Transporter"/>
</dbReference>
<dbReference type="EMBL" id="LIBB01000194">
    <property type="protein sequence ID" value="KRO71365.1"/>
    <property type="molecule type" value="Genomic_DNA"/>
</dbReference>
<dbReference type="Gene3D" id="3.30.70.1350">
    <property type="entry name" value="Cation efflux protein, cytoplasmic domain"/>
    <property type="match status" value="1"/>
</dbReference>
<evidence type="ECO:0000256" key="6">
    <source>
        <dbReference type="ARBA" id="ARBA00022906"/>
    </source>
</evidence>
<dbReference type="Pfam" id="PF01545">
    <property type="entry name" value="Cation_efflux"/>
    <property type="match status" value="1"/>
</dbReference>
<protein>
    <submittedName>
        <fullName evidence="12">Uncharacterized protein</fullName>
    </submittedName>
</protein>
<evidence type="ECO:0000259" key="11">
    <source>
        <dbReference type="Pfam" id="PF16916"/>
    </source>
</evidence>
<evidence type="ECO:0000256" key="3">
    <source>
        <dbReference type="ARBA" id="ARBA00022448"/>
    </source>
</evidence>